<feature type="domain" description="Xylose isomerase-like TIM barrel" evidence="1">
    <location>
        <begin position="27"/>
        <end position="229"/>
    </location>
</feature>
<dbReference type="Pfam" id="PF01261">
    <property type="entry name" value="AP_endonuc_2"/>
    <property type="match status" value="1"/>
</dbReference>
<evidence type="ECO:0000313" key="3">
    <source>
        <dbReference type="Proteomes" id="UP000255277"/>
    </source>
</evidence>
<dbReference type="OrthoDB" id="9798407at2"/>
<dbReference type="InterPro" id="IPR036237">
    <property type="entry name" value="Xyl_isomerase-like_sf"/>
</dbReference>
<keyword evidence="2" id="KW-0413">Isomerase</keyword>
<dbReference type="SUPFAM" id="SSF51658">
    <property type="entry name" value="Xylose isomerase-like"/>
    <property type="match status" value="1"/>
</dbReference>
<dbReference type="Proteomes" id="UP000255277">
    <property type="component" value="Unassembled WGS sequence"/>
</dbReference>
<evidence type="ECO:0000259" key="1">
    <source>
        <dbReference type="Pfam" id="PF01261"/>
    </source>
</evidence>
<proteinExistence type="predicted"/>
<evidence type="ECO:0000313" key="2">
    <source>
        <dbReference type="EMBL" id="SUM33035.1"/>
    </source>
</evidence>
<dbReference type="EMBL" id="UHDK01000001">
    <property type="protein sequence ID" value="SUM33035.1"/>
    <property type="molecule type" value="Genomic_DNA"/>
</dbReference>
<dbReference type="PANTHER" id="PTHR12110">
    <property type="entry name" value="HYDROXYPYRUVATE ISOMERASE"/>
    <property type="match status" value="1"/>
</dbReference>
<dbReference type="PANTHER" id="PTHR12110:SF41">
    <property type="entry name" value="INOSOSE DEHYDRATASE"/>
    <property type="match status" value="1"/>
</dbReference>
<dbReference type="STRING" id="1293.SH09_05895"/>
<dbReference type="GO" id="GO:0016853">
    <property type="term" value="F:isomerase activity"/>
    <property type="evidence" value="ECO:0007669"/>
    <property type="project" value="UniProtKB-KW"/>
</dbReference>
<reference evidence="2 3" key="1">
    <citation type="submission" date="2018-06" db="EMBL/GenBank/DDBJ databases">
        <authorList>
            <consortium name="Pathogen Informatics"/>
            <person name="Doyle S."/>
        </authorList>
    </citation>
    <scope>NUCLEOTIDE SEQUENCE [LARGE SCALE GENOMIC DNA]</scope>
    <source>
        <strain evidence="2 3">NCTC12195</strain>
    </source>
</reference>
<organism evidence="2 3">
    <name type="scientific">Staphylococcus gallinarum</name>
    <dbReference type="NCBI Taxonomy" id="1293"/>
    <lineage>
        <taxon>Bacteria</taxon>
        <taxon>Bacillati</taxon>
        <taxon>Bacillota</taxon>
        <taxon>Bacilli</taxon>
        <taxon>Bacillales</taxon>
        <taxon>Staphylococcaceae</taxon>
        <taxon>Staphylococcus</taxon>
    </lineage>
</organism>
<accession>A0A0D0SRU4</accession>
<name>A0A0D0SRU4_STAGA</name>
<dbReference type="RefSeq" id="WP_042738698.1">
    <property type="nucleotide sequence ID" value="NZ_BKAX01000003.1"/>
</dbReference>
<dbReference type="AlphaFoldDB" id="A0A0D0SRU4"/>
<gene>
    <name evidence="2" type="ORF">NCTC12195_02488</name>
</gene>
<protein>
    <submittedName>
        <fullName evidence="2">Sugar phosphate isomerase epimerase</fullName>
    </submittedName>
</protein>
<dbReference type="Gene3D" id="3.20.20.150">
    <property type="entry name" value="Divalent-metal-dependent TIM barrel enzymes"/>
    <property type="match status" value="1"/>
</dbReference>
<dbReference type="InterPro" id="IPR013022">
    <property type="entry name" value="Xyl_isomerase-like_TIM-brl"/>
</dbReference>
<sequence>MVKPRIGVQMMMLKEKVNEEGIYNVLKKVHDLGYNSFEVSQIEMSEHNVSEMQRAINDLGIEISAMSCGVEDISETEKFPGDTLQNNIEKIIADCKAVNCNILRIGMLPINYMGSKAKALTFANKCEFYAKQLKAEGIDLYYHAHNLEFVKYDGHYMLDLMRDNTTLLGFELDIHWIWRAGLDPIAVLKNYKNRIRAIHLKDYRIGEIDMDQYPGEGHEKIYFMLHMITQFAELGEGNLPLLQIIQAGFDSGSEYFFVEQDALYGKDAYDCLVTSRDYLLANGYRDWF</sequence>
<dbReference type="InterPro" id="IPR050312">
    <property type="entry name" value="IolE/XylAMocC-like"/>
</dbReference>